<evidence type="ECO:0008006" key="3">
    <source>
        <dbReference type="Google" id="ProtNLM"/>
    </source>
</evidence>
<dbReference type="EMBL" id="JAUSZI010000002">
    <property type="protein sequence ID" value="MDQ1024280.1"/>
    <property type="molecule type" value="Genomic_DNA"/>
</dbReference>
<keyword evidence="2" id="KW-1185">Reference proteome</keyword>
<reference evidence="1 2" key="1">
    <citation type="submission" date="2023-07" db="EMBL/GenBank/DDBJ databases">
        <title>Comparative genomics of wheat-associated soil bacteria to identify genetic determinants of phenazine resistance.</title>
        <authorList>
            <person name="Mouncey N."/>
        </authorList>
    </citation>
    <scope>NUCLEOTIDE SEQUENCE [LARGE SCALE GENOMIC DNA]</scope>
    <source>
        <strain evidence="1 2">V2I4</strain>
    </source>
</reference>
<gene>
    <name evidence="1" type="ORF">QF035_001862</name>
</gene>
<protein>
    <recommendedName>
        <fullName evidence="3">Methionyl-tRNA formyltransferase</fullName>
    </recommendedName>
</protein>
<proteinExistence type="predicted"/>
<evidence type="ECO:0000313" key="2">
    <source>
        <dbReference type="Proteomes" id="UP001230328"/>
    </source>
</evidence>
<sequence length="36" mass="4000">MRVVMFGCQTWGHLTLQALLDSGLAEKRGARSGRRP</sequence>
<name>A0ABU0SL64_9ACTN</name>
<comment type="caution">
    <text evidence="1">The sequence shown here is derived from an EMBL/GenBank/DDBJ whole genome shotgun (WGS) entry which is preliminary data.</text>
</comment>
<accession>A0ABU0SL64</accession>
<evidence type="ECO:0000313" key="1">
    <source>
        <dbReference type="EMBL" id="MDQ1024280.1"/>
    </source>
</evidence>
<dbReference type="Proteomes" id="UP001230328">
    <property type="component" value="Unassembled WGS sequence"/>
</dbReference>
<organism evidence="1 2">
    <name type="scientific">Streptomyces umbrinus</name>
    <dbReference type="NCBI Taxonomy" id="67370"/>
    <lineage>
        <taxon>Bacteria</taxon>
        <taxon>Bacillati</taxon>
        <taxon>Actinomycetota</taxon>
        <taxon>Actinomycetes</taxon>
        <taxon>Kitasatosporales</taxon>
        <taxon>Streptomycetaceae</taxon>
        <taxon>Streptomyces</taxon>
        <taxon>Streptomyces phaeochromogenes group</taxon>
    </lineage>
</organism>